<dbReference type="InterPro" id="IPR010111">
    <property type="entry name" value="Kynureninase"/>
</dbReference>
<keyword evidence="1" id="KW-0662">Pyridine nucleotide biosynthesis</keyword>
<keyword evidence="2" id="KW-0378">Hydrolase</keyword>
<comment type="caution">
    <text evidence="4">The sequence shown here is derived from an EMBL/GenBank/DDBJ whole genome shotgun (WGS) entry which is preliminary data.</text>
</comment>
<dbReference type="RefSeq" id="WP_149815983.1">
    <property type="nucleotide sequence ID" value="NZ_VUOA01000010.1"/>
</dbReference>
<dbReference type="GO" id="GO:0005737">
    <property type="term" value="C:cytoplasm"/>
    <property type="evidence" value="ECO:0007669"/>
    <property type="project" value="InterPro"/>
</dbReference>
<dbReference type="Gene3D" id="3.40.640.10">
    <property type="entry name" value="Type I PLP-dependent aspartate aminotransferase-like (Major domain)"/>
    <property type="match status" value="1"/>
</dbReference>
<dbReference type="GO" id="GO:0006569">
    <property type="term" value="P:L-tryptophan catabolic process"/>
    <property type="evidence" value="ECO:0007669"/>
    <property type="project" value="InterPro"/>
</dbReference>
<dbReference type="OrthoDB" id="5501089at2"/>
<dbReference type="GO" id="GO:0030170">
    <property type="term" value="F:pyridoxal phosphate binding"/>
    <property type="evidence" value="ECO:0007669"/>
    <property type="project" value="InterPro"/>
</dbReference>
<gene>
    <name evidence="4" type="ORF">F0L46_05205</name>
</gene>
<sequence>MLDLRSHFASFLGADPERLHLAAHSHHLWPDVSRAAQLAAWDDAARLVDDKWGHVMGPVWREAQEHVVRHLNLPDPGTIVFAANTFEFWLRLLSCFSPGQRVRVLATDGEFHSFRRLSWRLVEDGSMELEEVAAEPHATFAERFSAAAARGGHDIVLFSQVFFGSGFEVTDLPGIVAAVPDRDTFVVIDGYHGFLALPTDLAPVADRVFYLSGGYKYAMSGEGAAFMHCPPGYGNRPRATGWYAAFSELAASQNGEVAYAPDGFRFMGATFDPTSLYRFNAVMRWLAGLGIDAGRVRAHVRALQEGFVAALGERGPLHPDDLVVPLADARRGSFLTFRRADAADLHARLASRRIVTDVRGDRLRIGFGLYHAAEDAPRAARRIAETLGGVAG</sequence>
<dbReference type="GO" id="GO:0009435">
    <property type="term" value="P:NAD+ biosynthetic process"/>
    <property type="evidence" value="ECO:0007669"/>
    <property type="project" value="InterPro"/>
</dbReference>
<keyword evidence="3" id="KW-0663">Pyridoxal phosphate</keyword>
<keyword evidence="5" id="KW-1185">Reference proteome</keyword>
<reference evidence="4 5" key="2">
    <citation type="submission" date="2019-09" db="EMBL/GenBank/DDBJ databases">
        <authorList>
            <person name="Jin C."/>
        </authorList>
    </citation>
    <scope>NUCLEOTIDE SEQUENCE [LARGE SCALE GENOMIC DNA]</scope>
    <source>
        <strain evidence="4 5">BN140002</strain>
    </source>
</reference>
<dbReference type="GO" id="GO:0008483">
    <property type="term" value="F:transaminase activity"/>
    <property type="evidence" value="ECO:0007669"/>
    <property type="project" value="UniProtKB-KW"/>
</dbReference>
<dbReference type="Pfam" id="PF22580">
    <property type="entry name" value="KYNU_C"/>
    <property type="match status" value="1"/>
</dbReference>
<organism evidence="4 5">
    <name type="scientific">Salinarimonas soli</name>
    <dbReference type="NCBI Taxonomy" id="1638099"/>
    <lineage>
        <taxon>Bacteria</taxon>
        <taxon>Pseudomonadati</taxon>
        <taxon>Pseudomonadota</taxon>
        <taxon>Alphaproteobacteria</taxon>
        <taxon>Hyphomicrobiales</taxon>
        <taxon>Salinarimonadaceae</taxon>
        <taxon>Salinarimonas</taxon>
    </lineage>
</organism>
<dbReference type="InterPro" id="IPR015424">
    <property type="entry name" value="PyrdxlP-dep_Trfase"/>
</dbReference>
<keyword evidence="4" id="KW-0032">Aminotransferase</keyword>
<protein>
    <submittedName>
        <fullName evidence="4">Aminotransferase class V-fold PLP-dependent enzyme</fullName>
    </submittedName>
</protein>
<dbReference type="Gene3D" id="3.90.1150.10">
    <property type="entry name" value="Aspartate Aminotransferase, domain 1"/>
    <property type="match status" value="1"/>
</dbReference>
<dbReference type="SUPFAM" id="SSF53383">
    <property type="entry name" value="PLP-dependent transferases"/>
    <property type="match status" value="1"/>
</dbReference>
<keyword evidence="4" id="KW-0808">Transferase</keyword>
<evidence type="ECO:0000256" key="1">
    <source>
        <dbReference type="ARBA" id="ARBA00022642"/>
    </source>
</evidence>
<evidence type="ECO:0000313" key="4">
    <source>
        <dbReference type="EMBL" id="KAA2241036.1"/>
    </source>
</evidence>
<dbReference type="Proteomes" id="UP000323142">
    <property type="component" value="Unassembled WGS sequence"/>
</dbReference>
<dbReference type="InterPro" id="IPR015422">
    <property type="entry name" value="PyrdxlP-dep_Trfase_small"/>
</dbReference>
<proteinExistence type="predicted"/>
<evidence type="ECO:0000256" key="3">
    <source>
        <dbReference type="ARBA" id="ARBA00022898"/>
    </source>
</evidence>
<name>A0A5B2VRR3_9HYPH</name>
<dbReference type="EMBL" id="VUOA01000010">
    <property type="protein sequence ID" value="KAA2241036.1"/>
    <property type="molecule type" value="Genomic_DNA"/>
</dbReference>
<dbReference type="AlphaFoldDB" id="A0A5B2VRR3"/>
<accession>A0A5B2VRR3</accession>
<dbReference type="GO" id="GO:0030429">
    <property type="term" value="F:kynureninase activity"/>
    <property type="evidence" value="ECO:0007669"/>
    <property type="project" value="InterPro"/>
</dbReference>
<evidence type="ECO:0000313" key="5">
    <source>
        <dbReference type="Proteomes" id="UP000323142"/>
    </source>
</evidence>
<reference evidence="4 5" key="1">
    <citation type="submission" date="2019-09" db="EMBL/GenBank/DDBJ databases">
        <title>Salinarimonas rosea gen. nov., sp. nov., a new member of the a-2 subgroup of the Proteobacteria.</title>
        <authorList>
            <person name="Liu J."/>
        </authorList>
    </citation>
    <scope>NUCLEOTIDE SEQUENCE [LARGE SCALE GENOMIC DNA]</scope>
    <source>
        <strain evidence="4 5">BN140002</strain>
    </source>
</reference>
<dbReference type="InterPro" id="IPR015421">
    <property type="entry name" value="PyrdxlP-dep_Trfase_major"/>
</dbReference>
<evidence type="ECO:0000256" key="2">
    <source>
        <dbReference type="ARBA" id="ARBA00022801"/>
    </source>
</evidence>